<keyword evidence="4 7" id="KW-0812">Transmembrane</keyword>
<dbReference type="InterPro" id="IPR002656">
    <property type="entry name" value="Acyl_transf_3_dom"/>
</dbReference>
<feature type="domain" description="Acyltransferase 3" evidence="8">
    <location>
        <begin position="12"/>
        <end position="312"/>
    </location>
</feature>
<comment type="subcellular location">
    <subcellularLocation>
        <location evidence="1">Cell membrane</location>
        <topology evidence="1">Multi-pass membrane protein</topology>
    </subcellularLocation>
</comment>
<dbReference type="EMBL" id="SJXE01000006">
    <property type="protein sequence ID" value="TCI02607.1"/>
    <property type="molecule type" value="Genomic_DNA"/>
</dbReference>
<keyword evidence="9" id="KW-0808">Transferase</keyword>
<feature type="transmembrane region" description="Helical" evidence="7">
    <location>
        <begin position="237"/>
        <end position="254"/>
    </location>
</feature>
<keyword evidence="10" id="KW-1185">Reference proteome</keyword>
<evidence type="ECO:0000259" key="8">
    <source>
        <dbReference type="Pfam" id="PF01757"/>
    </source>
</evidence>
<evidence type="ECO:0000256" key="6">
    <source>
        <dbReference type="ARBA" id="ARBA00023136"/>
    </source>
</evidence>
<feature type="transmembrane region" description="Helical" evidence="7">
    <location>
        <begin position="295"/>
        <end position="313"/>
    </location>
</feature>
<keyword evidence="5 7" id="KW-1133">Transmembrane helix</keyword>
<dbReference type="Pfam" id="PF01757">
    <property type="entry name" value="Acyl_transf_3"/>
    <property type="match status" value="1"/>
</dbReference>
<dbReference type="Proteomes" id="UP000292554">
    <property type="component" value="Unassembled WGS sequence"/>
</dbReference>
<evidence type="ECO:0000256" key="7">
    <source>
        <dbReference type="SAM" id="Phobius"/>
    </source>
</evidence>
<feature type="transmembrane region" description="Helical" evidence="7">
    <location>
        <begin position="211"/>
        <end position="231"/>
    </location>
</feature>
<accession>A0ABY2AIQ6</accession>
<feature type="transmembrane region" description="Helical" evidence="7">
    <location>
        <begin position="126"/>
        <end position="145"/>
    </location>
</feature>
<reference evidence="9 10" key="1">
    <citation type="submission" date="2019-02" db="EMBL/GenBank/DDBJ databases">
        <title>Corallincola luteus sp. nov., a marine bacterium isolated from surface sediment of Bohai Sea in China.</title>
        <authorList>
            <person name="Ren Q."/>
        </authorList>
    </citation>
    <scope>NUCLEOTIDE SEQUENCE [LARGE SCALE GENOMIC DNA]</scope>
    <source>
        <strain evidence="9 10">DASS28</strain>
    </source>
</reference>
<organism evidence="9 10">
    <name type="scientific">Corallincola luteus</name>
    <dbReference type="NCBI Taxonomy" id="1775177"/>
    <lineage>
        <taxon>Bacteria</taxon>
        <taxon>Pseudomonadati</taxon>
        <taxon>Pseudomonadota</taxon>
        <taxon>Gammaproteobacteria</taxon>
        <taxon>Alteromonadales</taxon>
        <taxon>Psychromonadaceae</taxon>
        <taxon>Corallincola</taxon>
    </lineage>
</organism>
<feature type="transmembrane region" description="Helical" evidence="7">
    <location>
        <begin position="59"/>
        <end position="81"/>
    </location>
</feature>
<evidence type="ECO:0000256" key="3">
    <source>
        <dbReference type="ARBA" id="ARBA00022475"/>
    </source>
</evidence>
<sequence>MLGEVLKKDNTVETVRGLACILLVAYHVVGDTSLSGLKVADDSFIRYINDTLSYLRMPLFTFLSGYVYAIRPYSGGAYSFLKGKARRLLIPMLIVGTAFAILQSLVPQSNRSLSSSDWLMLHIEPVAHYWFLESLFIIFIFTIFMEKGGILNSRAKCAFTIILVSIIYLFGENLPNTLGVSGALYLFPYFLLGVATYRFSLVPSKWSYKLAIFLIAIVAFVYANLGLLGYAETVGRHTITSLCIGGGGALLLLSSRLNSRVLVYIGGYSYSIYLFHVFATSSSRIFLNKLGVSEHLILLPIGVVAGLLMPILVEHIALRWNVSATALLGRRWTAEAAR</sequence>
<evidence type="ECO:0000256" key="2">
    <source>
        <dbReference type="ARBA" id="ARBA00007400"/>
    </source>
</evidence>
<keyword evidence="9" id="KW-0012">Acyltransferase</keyword>
<evidence type="ECO:0000256" key="5">
    <source>
        <dbReference type="ARBA" id="ARBA00022989"/>
    </source>
</evidence>
<feature type="transmembrane region" description="Helical" evidence="7">
    <location>
        <begin position="261"/>
        <end position="279"/>
    </location>
</feature>
<evidence type="ECO:0000256" key="1">
    <source>
        <dbReference type="ARBA" id="ARBA00004651"/>
    </source>
</evidence>
<dbReference type="GO" id="GO:0016746">
    <property type="term" value="F:acyltransferase activity"/>
    <property type="evidence" value="ECO:0007669"/>
    <property type="project" value="UniProtKB-KW"/>
</dbReference>
<comment type="similarity">
    <text evidence="2">Belongs to the acyltransferase 3 family.</text>
</comment>
<feature type="transmembrane region" description="Helical" evidence="7">
    <location>
        <begin position="157"/>
        <end position="174"/>
    </location>
</feature>
<keyword evidence="3" id="KW-1003">Cell membrane</keyword>
<gene>
    <name evidence="9" type="ORF">EZV61_12445</name>
</gene>
<evidence type="ECO:0000313" key="10">
    <source>
        <dbReference type="Proteomes" id="UP000292554"/>
    </source>
</evidence>
<evidence type="ECO:0000313" key="9">
    <source>
        <dbReference type="EMBL" id="TCI02607.1"/>
    </source>
</evidence>
<protein>
    <submittedName>
        <fullName evidence="9">Acyltransferase</fullName>
    </submittedName>
</protein>
<comment type="caution">
    <text evidence="9">The sequence shown here is derived from an EMBL/GenBank/DDBJ whole genome shotgun (WGS) entry which is preliminary data.</text>
</comment>
<dbReference type="PANTHER" id="PTHR40074:SF2">
    <property type="entry name" value="O-ACETYLTRANSFERASE WECH"/>
    <property type="match status" value="1"/>
</dbReference>
<dbReference type="PANTHER" id="PTHR40074">
    <property type="entry name" value="O-ACETYLTRANSFERASE WECH"/>
    <property type="match status" value="1"/>
</dbReference>
<keyword evidence="6 7" id="KW-0472">Membrane</keyword>
<feature type="transmembrane region" description="Helical" evidence="7">
    <location>
        <begin position="180"/>
        <end position="199"/>
    </location>
</feature>
<evidence type="ECO:0000256" key="4">
    <source>
        <dbReference type="ARBA" id="ARBA00022692"/>
    </source>
</evidence>
<feature type="transmembrane region" description="Helical" evidence="7">
    <location>
        <begin position="88"/>
        <end position="106"/>
    </location>
</feature>
<name>A0ABY2AIQ6_9GAMM</name>
<proteinExistence type="inferred from homology"/>